<keyword evidence="4" id="KW-0547">Nucleotide-binding</keyword>
<dbReference type="GO" id="GO:0004674">
    <property type="term" value="F:protein serine/threonine kinase activity"/>
    <property type="evidence" value="ECO:0007669"/>
    <property type="project" value="UniProtKB-KW"/>
</dbReference>
<dbReference type="eggNOG" id="COG0515">
    <property type="taxonomic scope" value="Bacteria"/>
</dbReference>
<keyword evidence="5 10" id="KW-0418">Kinase</keyword>
<feature type="transmembrane region" description="Helical" evidence="8">
    <location>
        <begin position="232"/>
        <end position="253"/>
    </location>
</feature>
<protein>
    <recommendedName>
        <fullName evidence="1">non-specific serine/threonine protein kinase</fullName>
        <ecNumber evidence="1">2.7.11.1</ecNumber>
    </recommendedName>
</protein>
<reference evidence="10 11" key="1">
    <citation type="journal article" date="2010" name="J. Bacteriol.">
        <title>Genome sequence of the milbemycin-producing bacterium Streptomyces bingchenggensis.</title>
        <authorList>
            <person name="Wang X.J."/>
            <person name="Yan Y.J."/>
            <person name="Zhang B."/>
            <person name="An J."/>
            <person name="Wang J.J."/>
            <person name="Tian J."/>
            <person name="Jiang L."/>
            <person name="Chen Y.H."/>
            <person name="Huang S.X."/>
            <person name="Yin M."/>
            <person name="Zhang J."/>
            <person name="Gao A.L."/>
            <person name="Liu C.X."/>
            <person name="Zhu Z.X."/>
            <person name="Xiang W.S."/>
        </authorList>
    </citation>
    <scope>NUCLEOTIDE SEQUENCE [LARGE SCALE GENOMIC DNA]</scope>
    <source>
        <strain evidence="10 11">BCW-1</strain>
    </source>
</reference>
<dbReference type="EC" id="2.7.11.1" evidence="1"/>
<keyword evidence="8" id="KW-0812">Transmembrane</keyword>
<evidence type="ECO:0000313" key="10">
    <source>
        <dbReference type="EMBL" id="ADI04721.1"/>
    </source>
</evidence>
<dbReference type="GO" id="GO:0005524">
    <property type="term" value="F:ATP binding"/>
    <property type="evidence" value="ECO:0007669"/>
    <property type="project" value="UniProtKB-KW"/>
</dbReference>
<dbReference type="InterPro" id="IPR008271">
    <property type="entry name" value="Ser/Thr_kinase_AS"/>
</dbReference>
<feature type="domain" description="Protein kinase" evidence="9">
    <location>
        <begin position="1"/>
        <end position="197"/>
    </location>
</feature>
<name>D7CFI5_STRBB</name>
<proteinExistence type="predicted"/>
<dbReference type="PANTHER" id="PTHR43289">
    <property type="entry name" value="MITOGEN-ACTIVATED PROTEIN KINASE KINASE KINASE 20-RELATED"/>
    <property type="match status" value="1"/>
</dbReference>
<dbReference type="SUPFAM" id="SSF56112">
    <property type="entry name" value="Protein kinase-like (PK-like)"/>
    <property type="match status" value="1"/>
</dbReference>
<dbReference type="InterPro" id="IPR011009">
    <property type="entry name" value="Kinase-like_dom_sf"/>
</dbReference>
<sequence length="559" mass="58514">MVTLYDAVRAGKGKKATFWLVMEHVTGGSLDVPVKMVPQLAAHIGAQIGAALAALHAKGIVHCDVKPGNIVITHDRVAKLADFGAAYRVDGSETITPNGPISLTPAYAAPEAFRAAPERASDVFSLGATLHWLVTGTPPLRGPGRAVRLEAIGPQVGPLGGVLTAMLQHDPRTRPTAVESLNALAGIVGSPDQLPTLPLTSVTKPYTDTVADVADPPGGQRRRTTTLIRRRPLLTAGVTAGTALAIAVPFIVMRLGGEADADKPTPPAGGATRPSASGFIGDPRTADPCALLDATVFGRYEEAELDGDEGNFNRCDVILKEHGEDVVDVRVELDADPLPEGVARKTTGRVTVVERTAEGDACERAMAVSGARGNSLRVTAAARQPAGIKQPLCDTADVAAGIAVKVLNRGEIPRRSPGFPANSLAQQDACTLLDAKALEKVPGIDAKDPDVGFGRWDCQWKSTTSEFEVDLRFDQGGLPTDKNARSTRLGDNRQAIVLPEHEGPGSCRVEVVYRHYTGVDRVTGTERVALVLKGAGRKGRPCELATELAGSAAAALPPG</sequence>
<keyword evidence="2 10" id="KW-0723">Serine/threonine-protein kinase</keyword>
<dbReference type="Proteomes" id="UP000000377">
    <property type="component" value="Chromosome"/>
</dbReference>
<dbReference type="InterPro" id="IPR000719">
    <property type="entry name" value="Prot_kinase_dom"/>
</dbReference>
<dbReference type="SMART" id="SM00220">
    <property type="entry name" value="S_TKc"/>
    <property type="match status" value="1"/>
</dbReference>
<evidence type="ECO:0000256" key="6">
    <source>
        <dbReference type="ARBA" id="ARBA00022840"/>
    </source>
</evidence>
<evidence type="ECO:0000259" key="9">
    <source>
        <dbReference type="PROSITE" id="PS50011"/>
    </source>
</evidence>
<dbReference type="STRING" id="749414.SBI_01600"/>
<keyword evidence="3" id="KW-0808">Transferase</keyword>
<dbReference type="Gene3D" id="1.10.510.10">
    <property type="entry name" value="Transferase(Phosphotransferase) domain 1"/>
    <property type="match status" value="1"/>
</dbReference>
<keyword evidence="11" id="KW-1185">Reference proteome</keyword>
<evidence type="ECO:0000256" key="2">
    <source>
        <dbReference type="ARBA" id="ARBA00022527"/>
    </source>
</evidence>
<evidence type="ECO:0000256" key="1">
    <source>
        <dbReference type="ARBA" id="ARBA00012513"/>
    </source>
</evidence>
<organism evidence="10 11">
    <name type="scientific">Streptomyces bingchenggensis (strain BCW-1)</name>
    <dbReference type="NCBI Taxonomy" id="749414"/>
    <lineage>
        <taxon>Bacteria</taxon>
        <taxon>Bacillati</taxon>
        <taxon>Actinomycetota</taxon>
        <taxon>Actinomycetes</taxon>
        <taxon>Kitasatosporales</taxon>
        <taxon>Streptomycetaceae</taxon>
        <taxon>Streptomyces</taxon>
    </lineage>
</organism>
<accession>D7CFI5</accession>
<keyword evidence="8" id="KW-1133">Transmembrane helix</keyword>
<gene>
    <name evidence="10" type="ordered locus">SBI_01600</name>
</gene>
<evidence type="ECO:0000256" key="7">
    <source>
        <dbReference type="SAM" id="MobiDB-lite"/>
    </source>
</evidence>
<dbReference type="KEGG" id="sbh:SBI_01600"/>
<dbReference type="AlphaFoldDB" id="D7CFI5"/>
<feature type="region of interest" description="Disordered" evidence="7">
    <location>
        <begin position="261"/>
        <end position="284"/>
    </location>
</feature>
<dbReference type="EMBL" id="CP002047">
    <property type="protein sequence ID" value="ADI04721.1"/>
    <property type="molecule type" value="Genomic_DNA"/>
</dbReference>
<evidence type="ECO:0000313" key="11">
    <source>
        <dbReference type="Proteomes" id="UP000000377"/>
    </source>
</evidence>
<evidence type="ECO:0000256" key="5">
    <source>
        <dbReference type="ARBA" id="ARBA00022777"/>
    </source>
</evidence>
<dbReference type="PROSITE" id="PS00108">
    <property type="entry name" value="PROTEIN_KINASE_ST"/>
    <property type="match status" value="1"/>
</dbReference>
<dbReference type="CDD" id="cd14014">
    <property type="entry name" value="STKc_PknB_like"/>
    <property type="match status" value="1"/>
</dbReference>
<evidence type="ECO:0000256" key="3">
    <source>
        <dbReference type="ARBA" id="ARBA00022679"/>
    </source>
</evidence>
<evidence type="ECO:0000256" key="8">
    <source>
        <dbReference type="SAM" id="Phobius"/>
    </source>
</evidence>
<dbReference type="PANTHER" id="PTHR43289:SF6">
    <property type="entry name" value="SERINE_THREONINE-PROTEIN KINASE NEKL-3"/>
    <property type="match status" value="1"/>
</dbReference>
<dbReference type="PROSITE" id="PS50011">
    <property type="entry name" value="PROTEIN_KINASE_DOM"/>
    <property type="match status" value="1"/>
</dbReference>
<keyword evidence="8" id="KW-0472">Membrane</keyword>
<dbReference type="HOGENOM" id="CLU_000288_63_44_11"/>
<evidence type="ECO:0000256" key="4">
    <source>
        <dbReference type="ARBA" id="ARBA00022741"/>
    </source>
</evidence>
<keyword evidence="6" id="KW-0067">ATP-binding</keyword>
<dbReference type="Pfam" id="PF00069">
    <property type="entry name" value="Pkinase"/>
    <property type="match status" value="1"/>
</dbReference>
<dbReference type="PATRIC" id="fig|749414.3.peg.1653"/>